<sequence length="490" mass="58089">MNFFDLFYFILEKSFLSLSQPSKKIPSLSESVVIILTFLRFPYFVTKIHFKSSKSSLSSTKDYHIFILFWLIDNLLAFDTTKRKLFEEFHQGIEKRKKELLSDESKITEDLDFTVETYAYLRNVVYRLQEMSGPIKSKGSYDQIASIIAELPKGDYDRFQEEYTKVIFRSQQMDMVENAGDGEIREENEAERHKTELSVKFESGKAELDAIVREIEFVRSKQVEADERLASIHKNEEMVRARDEIDFEKRREYQDKLQQLKEEIEAEKEHKDRESIELSRLINEMKGFQEKYNDKIRSLKQTKDHLIELTINDKGTSVKTILGSRYYECLDQITALKTATRAQTMFQKSVFYRTKDLKKTLTKMMPAIESRTRKLQDSVSMVQLPFKLDLCDEEDKVKELQNIIEQTESKLKSAKIEKEALVEELEFQKEQKKRKSRENLEKIQRLEKKRVDLEVEKAEKRREMMIIREKAKKLCSSIDKIIQKRKHDGK</sequence>
<proteinExistence type="predicted"/>
<dbReference type="Proteomes" id="UP001057375">
    <property type="component" value="Unassembled WGS sequence"/>
</dbReference>
<evidence type="ECO:0000313" key="2">
    <source>
        <dbReference type="EMBL" id="GKT36043.1"/>
    </source>
</evidence>
<gene>
    <name evidence="2" type="ORF">ADUPG1_009078</name>
</gene>
<reference evidence="2" key="1">
    <citation type="submission" date="2022-03" db="EMBL/GenBank/DDBJ databases">
        <title>Draft genome sequence of Aduncisulcus paluster, a free-living microaerophilic Fornicata.</title>
        <authorList>
            <person name="Yuyama I."/>
            <person name="Kume K."/>
            <person name="Tamura T."/>
            <person name="Inagaki Y."/>
            <person name="Hashimoto T."/>
        </authorList>
    </citation>
    <scope>NUCLEOTIDE SEQUENCE</scope>
    <source>
        <strain evidence="2">NY0171</strain>
    </source>
</reference>
<keyword evidence="3" id="KW-1185">Reference proteome</keyword>
<feature type="coiled-coil region" evidence="1">
    <location>
        <begin position="250"/>
        <end position="291"/>
    </location>
</feature>
<organism evidence="2 3">
    <name type="scientific">Aduncisulcus paluster</name>
    <dbReference type="NCBI Taxonomy" id="2918883"/>
    <lineage>
        <taxon>Eukaryota</taxon>
        <taxon>Metamonada</taxon>
        <taxon>Carpediemonas-like organisms</taxon>
        <taxon>Aduncisulcus</taxon>
    </lineage>
</organism>
<dbReference type="EMBL" id="BQXS01011128">
    <property type="protein sequence ID" value="GKT36043.1"/>
    <property type="molecule type" value="Genomic_DNA"/>
</dbReference>
<evidence type="ECO:0000313" key="3">
    <source>
        <dbReference type="Proteomes" id="UP001057375"/>
    </source>
</evidence>
<feature type="coiled-coil region" evidence="1">
    <location>
        <begin position="397"/>
        <end position="470"/>
    </location>
</feature>
<accession>A0ABQ5KWL9</accession>
<comment type="caution">
    <text evidence="2">The sequence shown here is derived from an EMBL/GenBank/DDBJ whole genome shotgun (WGS) entry which is preliminary data.</text>
</comment>
<keyword evidence="1" id="KW-0175">Coiled coil</keyword>
<protein>
    <submittedName>
        <fullName evidence="2">Uncharacterized protein</fullName>
    </submittedName>
</protein>
<name>A0ABQ5KWL9_9EUKA</name>
<evidence type="ECO:0000256" key="1">
    <source>
        <dbReference type="SAM" id="Coils"/>
    </source>
</evidence>